<dbReference type="Proteomes" id="UP000465112">
    <property type="component" value="Chromosome 11"/>
</dbReference>
<feature type="coiled-coil region" evidence="1">
    <location>
        <begin position="296"/>
        <end position="371"/>
    </location>
</feature>
<keyword evidence="2" id="KW-0732">Signal</keyword>
<evidence type="ECO:0000313" key="3">
    <source>
        <dbReference type="EMBL" id="KAF1383359.1"/>
    </source>
</evidence>
<accession>A0A6A5EYB6</accession>
<dbReference type="AlphaFoldDB" id="A0A6A5EYB6"/>
<keyword evidence="4" id="KW-1185">Reference proteome</keyword>
<comment type="caution">
    <text evidence="3">The sequence shown here is derived from an EMBL/GenBank/DDBJ whole genome shotgun (WGS) entry which is preliminary data.</text>
</comment>
<dbReference type="EMBL" id="VHII01000011">
    <property type="protein sequence ID" value="KAF1383359.1"/>
    <property type="molecule type" value="Genomic_DNA"/>
</dbReference>
<proteinExistence type="predicted"/>
<evidence type="ECO:0000256" key="1">
    <source>
        <dbReference type="SAM" id="Coils"/>
    </source>
</evidence>
<keyword evidence="1" id="KW-0175">Coiled coil</keyword>
<feature type="signal peptide" evidence="2">
    <location>
        <begin position="1"/>
        <end position="19"/>
    </location>
</feature>
<name>A0A6A5EYB6_PERFL</name>
<feature type="coiled-coil region" evidence="1">
    <location>
        <begin position="68"/>
        <end position="98"/>
    </location>
</feature>
<reference evidence="3 4" key="1">
    <citation type="submission" date="2019-06" db="EMBL/GenBank/DDBJ databases">
        <title>A chromosome-scale genome assembly of the European perch, Perca fluviatilis.</title>
        <authorList>
            <person name="Roques C."/>
            <person name="Zahm M."/>
            <person name="Cabau C."/>
            <person name="Klopp C."/>
            <person name="Bouchez O."/>
            <person name="Donnadieu C."/>
            <person name="Kuhl H."/>
            <person name="Gislard M."/>
            <person name="Guendouz S."/>
            <person name="Journot L."/>
            <person name="Haffray P."/>
            <person name="Bestin A."/>
            <person name="Morvezen R."/>
            <person name="Feron R."/>
            <person name="Wen M."/>
            <person name="Jouanno E."/>
            <person name="Herpin A."/>
            <person name="Schartl M."/>
            <person name="Postlethwait J."/>
            <person name="Schaerlinger B."/>
            <person name="Chardard D."/>
            <person name="Lecocq T."/>
            <person name="Poncet C."/>
            <person name="Jaffrelo L."/>
            <person name="Lampietro C."/>
            <person name="Guiguen Y."/>
        </authorList>
    </citation>
    <scope>NUCLEOTIDE SEQUENCE [LARGE SCALE GENOMIC DNA]</scope>
    <source>
        <tissue evidence="3">Blood</tissue>
    </source>
</reference>
<protein>
    <submittedName>
        <fullName evidence="3">Uncharacterized protein</fullName>
    </submittedName>
</protein>
<evidence type="ECO:0000256" key="2">
    <source>
        <dbReference type="SAM" id="SignalP"/>
    </source>
</evidence>
<feature type="coiled-coil region" evidence="1">
    <location>
        <begin position="417"/>
        <end position="451"/>
    </location>
</feature>
<gene>
    <name evidence="3" type="ORF">PFLUV_G00131100</name>
</gene>
<sequence length="790" mass="90838">MAGGSLFIWIPFLLSCVFQASDNRYVCRGVYDSNDDIKNPETDHISQIPITLPEGIDPKNINITSITIKTCTDMREQLEQLNIQLQQTNLRNSHLDNEAFGLRREVRQLNLQLATCSATASAITGSYQTQLLNKMKQLLETFDSDTFLILKIIALTREVNTLQKKIKRAANATETSEIGVLQREQQEKINELNVKTQQMESSHPNSALILQIISLQNQIWDKERAQSRRGETNLQPDNNILALQGQLDRKISELRAKEDADSAMLELISVHTKITVMQRLISVHIERSRASAADYQRQWKQKAELLRRKIVQLNREESNTELTKEILFLQTEVEHFRQLMLNAKKTTESQIKELRVILEEEKKQQANLQKHLEETDYAQSQLIMKFISVMKEVRELDDDEQHHTTSTSQATTLQTLLQAKEKEFAIAQAEINELQRKLQLKSKECSGFEERYEVVKTEIEQKIVELNRTRNSKAALILNVINLHGDLKTLRDLISAASDPDRISELQRQLEEKQEELNSKTADMERLIPNPKIMLTIITLQSQVEQLQRQLPTTLVTQLTDDLKIQLQKYVNELNEKNQTTARLILTITDLQNQLRNLEKGEHNKDQTASAAITKLREQLKAKVEERIRDQAEIKALQNKLNQTEAQCTGFEHKLKDLQTNLDAKMKELQSKSESVSSLALQVSTLTLQLEELKRQLQNTKSETKINELQKLIDEKNNELARKTEELKASSAQPQRILQIIAIQTQIEKLSYVAANDTDYEMIRALQDHLNNLVDGIQDENNENTKLSES</sequence>
<evidence type="ECO:0000313" key="4">
    <source>
        <dbReference type="Proteomes" id="UP000465112"/>
    </source>
</evidence>
<feature type="coiled-coil region" evidence="1">
    <location>
        <begin position="620"/>
        <end position="733"/>
    </location>
</feature>
<organism evidence="3 4">
    <name type="scientific">Perca fluviatilis</name>
    <name type="common">European perch</name>
    <dbReference type="NCBI Taxonomy" id="8168"/>
    <lineage>
        <taxon>Eukaryota</taxon>
        <taxon>Metazoa</taxon>
        <taxon>Chordata</taxon>
        <taxon>Craniata</taxon>
        <taxon>Vertebrata</taxon>
        <taxon>Euteleostomi</taxon>
        <taxon>Actinopterygii</taxon>
        <taxon>Neopterygii</taxon>
        <taxon>Teleostei</taxon>
        <taxon>Neoteleostei</taxon>
        <taxon>Acanthomorphata</taxon>
        <taxon>Eupercaria</taxon>
        <taxon>Perciformes</taxon>
        <taxon>Percoidei</taxon>
        <taxon>Percidae</taxon>
        <taxon>Percinae</taxon>
        <taxon>Perca</taxon>
    </lineage>
</organism>
<feature type="chain" id="PRO_5025545357" evidence="2">
    <location>
        <begin position="20"/>
        <end position="790"/>
    </location>
</feature>